<feature type="region of interest" description="Disordered" evidence="1">
    <location>
        <begin position="21"/>
        <end position="48"/>
    </location>
</feature>
<organism evidence="2">
    <name type="scientific">Cyprideis torosa</name>
    <dbReference type="NCBI Taxonomy" id="163714"/>
    <lineage>
        <taxon>Eukaryota</taxon>
        <taxon>Metazoa</taxon>
        <taxon>Ecdysozoa</taxon>
        <taxon>Arthropoda</taxon>
        <taxon>Crustacea</taxon>
        <taxon>Oligostraca</taxon>
        <taxon>Ostracoda</taxon>
        <taxon>Podocopa</taxon>
        <taxon>Podocopida</taxon>
        <taxon>Cytherocopina</taxon>
        <taxon>Cytheroidea</taxon>
        <taxon>Cytherideidae</taxon>
        <taxon>Cyprideis</taxon>
    </lineage>
</organism>
<evidence type="ECO:0000256" key="1">
    <source>
        <dbReference type="SAM" id="MobiDB-lite"/>
    </source>
</evidence>
<feature type="non-terminal residue" evidence="2">
    <location>
        <position position="230"/>
    </location>
</feature>
<protein>
    <submittedName>
        <fullName evidence="2">Uncharacterized protein</fullName>
    </submittedName>
</protein>
<sequence>REYSFGSVLTFSKFQIQIDDADDEDQNPAPSCPGQSLDFGTPESRTGQAPEVSRLCVQHHNWKPNFGTEGYTMSGKSSSESMLGFTNETRLRVLPNDQTRQHNIPLRTCRLTMQMMKIKIPLQVVLVSLWISGLLGLELVKLQKFPGFACNTTIGSPTSGLKDTRCLVKAHQNLCWAARTKPDCVCCQTIRPDNTTFVYARADLNEGEKCLQDSQCPEGTKCVSGICEPR</sequence>
<accession>A0A7R8WLS6</accession>
<evidence type="ECO:0000313" key="2">
    <source>
        <dbReference type="EMBL" id="CAD7230999.1"/>
    </source>
</evidence>
<proteinExistence type="predicted"/>
<dbReference type="AlphaFoldDB" id="A0A7R8WLS6"/>
<name>A0A7R8WLS6_9CRUS</name>
<gene>
    <name evidence="2" type="ORF">CTOB1V02_LOCUS8854</name>
</gene>
<reference evidence="2" key="1">
    <citation type="submission" date="2020-11" db="EMBL/GenBank/DDBJ databases">
        <authorList>
            <person name="Tran Van P."/>
        </authorList>
    </citation>
    <scope>NUCLEOTIDE SEQUENCE</scope>
</reference>
<dbReference type="EMBL" id="OB663115">
    <property type="protein sequence ID" value="CAD7230999.1"/>
    <property type="molecule type" value="Genomic_DNA"/>
</dbReference>